<evidence type="ECO:0000313" key="1">
    <source>
        <dbReference type="EMBL" id="KAJ8873992.1"/>
    </source>
</evidence>
<proteinExistence type="predicted"/>
<gene>
    <name evidence="1" type="ORF">PR048_024832</name>
</gene>
<accession>A0ABQ9GPL7</accession>
<name>A0ABQ9GPL7_9NEOP</name>
<dbReference type="Proteomes" id="UP001159363">
    <property type="component" value="Chromosome 9"/>
</dbReference>
<reference evidence="1 2" key="1">
    <citation type="submission" date="2023-02" db="EMBL/GenBank/DDBJ databases">
        <title>LHISI_Scaffold_Assembly.</title>
        <authorList>
            <person name="Stuart O.P."/>
            <person name="Cleave R."/>
            <person name="Magrath M.J.L."/>
            <person name="Mikheyev A.S."/>
        </authorList>
    </citation>
    <scope>NUCLEOTIDE SEQUENCE [LARGE SCALE GENOMIC DNA]</scope>
    <source>
        <strain evidence="1">Daus_M_001</strain>
        <tissue evidence="1">Leg muscle</tissue>
    </source>
</reference>
<dbReference type="EMBL" id="JARBHB010000010">
    <property type="protein sequence ID" value="KAJ8873992.1"/>
    <property type="molecule type" value="Genomic_DNA"/>
</dbReference>
<protein>
    <submittedName>
        <fullName evidence="1">Uncharacterized protein</fullName>
    </submittedName>
</protein>
<comment type="caution">
    <text evidence="1">The sequence shown here is derived from an EMBL/GenBank/DDBJ whole genome shotgun (WGS) entry which is preliminary data.</text>
</comment>
<sequence length="258" mass="28606">MRLRDSFEAVSIVLPPFNSVAATLEYVTVRVIPPLRLILSEGRENVVQNFKSNWTQNTRPLKSRLQEDDKCVCSLEYSEAVHFFSNLATDVPYFTNDYYCSTNNKFVWGWIRGEATLSKQHVQHDSHMRGSGSGPAGDRARIALVEATAPPLPPLQGHGGWAVSLLASYSGDPGSIPGRATPDFRMRESCRTMPLVGGFSRGPAVYPPPFQSSATPYSMLRTPMRVIEVGMEQRRNVRALETGDLRSSGTIPTCEKLE</sequence>
<keyword evidence="2" id="KW-1185">Reference proteome</keyword>
<organism evidence="1 2">
    <name type="scientific">Dryococelus australis</name>
    <dbReference type="NCBI Taxonomy" id="614101"/>
    <lineage>
        <taxon>Eukaryota</taxon>
        <taxon>Metazoa</taxon>
        <taxon>Ecdysozoa</taxon>
        <taxon>Arthropoda</taxon>
        <taxon>Hexapoda</taxon>
        <taxon>Insecta</taxon>
        <taxon>Pterygota</taxon>
        <taxon>Neoptera</taxon>
        <taxon>Polyneoptera</taxon>
        <taxon>Phasmatodea</taxon>
        <taxon>Verophasmatodea</taxon>
        <taxon>Anareolatae</taxon>
        <taxon>Phasmatidae</taxon>
        <taxon>Eurycanthinae</taxon>
        <taxon>Dryococelus</taxon>
    </lineage>
</organism>
<evidence type="ECO:0000313" key="2">
    <source>
        <dbReference type="Proteomes" id="UP001159363"/>
    </source>
</evidence>